<dbReference type="InterPro" id="IPR036291">
    <property type="entry name" value="NAD(P)-bd_dom_sf"/>
</dbReference>
<dbReference type="Proteomes" id="UP000196878">
    <property type="component" value="Unassembled WGS sequence"/>
</dbReference>
<dbReference type="GO" id="GO:0006571">
    <property type="term" value="P:tyrosine biosynthetic process"/>
    <property type="evidence" value="ECO:0007669"/>
    <property type="project" value="InterPro"/>
</dbReference>
<dbReference type="PANTHER" id="PTHR21363">
    <property type="entry name" value="PREPHENATE DEHYDROGENASE"/>
    <property type="match status" value="1"/>
</dbReference>
<dbReference type="AlphaFoldDB" id="A0A212A9B2"/>
<name>A0A212A9B2_9RHOB</name>
<dbReference type="Gene3D" id="1.10.3660.10">
    <property type="entry name" value="6-phosphogluconate dehydrogenase C-terminal like domain"/>
    <property type="match status" value="1"/>
</dbReference>
<feature type="domain" description="Prephenate/arogenate dehydrogenase" evidence="2">
    <location>
        <begin position="25"/>
        <end position="267"/>
    </location>
</feature>
<protein>
    <submittedName>
        <fullName evidence="3">Prephenate dehydrogenase</fullName>
    </submittedName>
</protein>
<reference evidence="3 4" key="1">
    <citation type="submission" date="2016-12" db="EMBL/GenBank/DDBJ databases">
        <title>Comparison of Traditional DNA-DNA Hybridization with In Silico Genomic Analysis.</title>
        <authorList>
            <person name="Nicholson A.C."/>
            <person name="Humrighouse B.W."/>
            <person name="Graziano J."/>
            <person name="Lasker B."/>
            <person name="Whitney A.M."/>
            <person name="Mcquiston J.R."/>
        </authorList>
    </citation>
    <scope>NUCLEOTIDE SEQUENCE [LARGE SCALE GENOMIC DNA]</scope>
    <source>
        <strain evidence="3 4">H2240</strain>
    </source>
</reference>
<evidence type="ECO:0000313" key="4">
    <source>
        <dbReference type="Proteomes" id="UP000196878"/>
    </source>
</evidence>
<dbReference type="Pfam" id="PF02153">
    <property type="entry name" value="PDH_N"/>
    <property type="match status" value="1"/>
</dbReference>
<dbReference type="OrthoDB" id="9800497at2"/>
<dbReference type="RefSeq" id="WP_088216009.1">
    <property type="nucleotide sequence ID" value="NZ_NIPW01000027.1"/>
</dbReference>
<evidence type="ECO:0000256" key="1">
    <source>
        <dbReference type="ARBA" id="ARBA00023002"/>
    </source>
</evidence>
<dbReference type="Gene3D" id="3.40.50.720">
    <property type="entry name" value="NAD(P)-binding Rossmann-like Domain"/>
    <property type="match status" value="1"/>
</dbReference>
<dbReference type="InterPro" id="IPR003099">
    <property type="entry name" value="Prephen_DH"/>
</dbReference>
<dbReference type="InterPro" id="IPR046826">
    <property type="entry name" value="PDH_N"/>
</dbReference>
<dbReference type="PROSITE" id="PS51176">
    <property type="entry name" value="PDH_ADH"/>
    <property type="match status" value="1"/>
</dbReference>
<keyword evidence="4" id="KW-1185">Reference proteome</keyword>
<dbReference type="PANTHER" id="PTHR21363:SF0">
    <property type="entry name" value="PREPHENATE DEHYDROGENASE [NADP(+)]"/>
    <property type="match status" value="1"/>
</dbReference>
<dbReference type="GO" id="GO:0008977">
    <property type="term" value="F:prephenate dehydrogenase (NAD+) activity"/>
    <property type="evidence" value="ECO:0007669"/>
    <property type="project" value="InterPro"/>
</dbReference>
<gene>
    <name evidence="3" type="ORF">CDV49_13800</name>
</gene>
<dbReference type="GO" id="GO:0004665">
    <property type="term" value="F:prephenate dehydrogenase (NADP+) activity"/>
    <property type="evidence" value="ECO:0007669"/>
    <property type="project" value="InterPro"/>
</dbReference>
<evidence type="ECO:0000313" key="3">
    <source>
        <dbReference type="EMBL" id="OWJ76570.1"/>
    </source>
</evidence>
<keyword evidence="1" id="KW-0560">Oxidoreductase</keyword>
<comment type="caution">
    <text evidence="3">The sequence shown here is derived from an EMBL/GenBank/DDBJ whole genome shotgun (WGS) entry which is preliminary data.</text>
</comment>
<dbReference type="GO" id="GO:0070403">
    <property type="term" value="F:NAD+ binding"/>
    <property type="evidence" value="ECO:0007669"/>
    <property type="project" value="InterPro"/>
</dbReference>
<dbReference type="InterPro" id="IPR050812">
    <property type="entry name" value="Preph/Arog_dehydrog"/>
</dbReference>
<organism evidence="3 4">
    <name type="scientific">Haematobacter genomosp. 1</name>
    <dbReference type="NCBI Taxonomy" id="366618"/>
    <lineage>
        <taxon>Bacteria</taxon>
        <taxon>Pseudomonadati</taxon>
        <taxon>Pseudomonadota</taxon>
        <taxon>Alphaproteobacteria</taxon>
        <taxon>Rhodobacterales</taxon>
        <taxon>Paracoccaceae</taxon>
        <taxon>Haematobacter</taxon>
    </lineage>
</organism>
<evidence type="ECO:0000259" key="2">
    <source>
        <dbReference type="PROSITE" id="PS51176"/>
    </source>
</evidence>
<dbReference type="EMBL" id="NIPW01000027">
    <property type="protein sequence ID" value="OWJ76570.1"/>
    <property type="molecule type" value="Genomic_DNA"/>
</dbReference>
<sequence>MEQTEDPEFIPAPLPLRPPAAPAVPRLGLIGCGAFGGLIAPRLAGRFALAVHDPARDGSQPLEEVASADIVVLAVPLAALAETAEAIAPHLRPGALVVDVCSVKLAPLRLLEERLPAHVALVGSHPLFGPRSFGPGARVVLCPARGGRGLAPLRRWLRREGLTVLVRTAEAHDRDMALAQGVTHMVGRIVAALSPGPDGNHGMTTPSFEHLLTATGMVAGDAPGVFETIQRDNPFVAAIQQRFFAAAEALRGELAGVSPAAPAAPPR</sequence>
<accession>A0A212A9B2</accession>
<proteinExistence type="predicted"/>
<dbReference type="SUPFAM" id="SSF51735">
    <property type="entry name" value="NAD(P)-binding Rossmann-fold domains"/>
    <property type="match status" value="1"/>
</dbReference>
<dbReference type="SUPFAM" id="SSF48179">
    <property type="entry name" value="6-phosphogluconate dehydrogenase C-terminal domain-like"/>
    <property type="match status" value="1"/>
</dbReference>
<dbReference type="InterPro" id="IPR008927">
    <property type="entry name" value="6-PGluconate_DH-like_C_sf"/>
</dbReference>